<name>A0AAV0KJS0_9ROSI</name>
<evidence type="ECO:0000313" key="3">
    <source>
        <dbReference type="Proteomes" id="UP001154282"/>
    </source>
</evidence>
<dbReference type="InterPro" id="IPR035897">
    <property type="entry name" value="Toll_tir_struct_dom_sf"/>
</dbReference>
<dbReference type="EMBL" id="CAMGYJ010000005">
    <property type="protein sequence ID" value="CAI0421680.1"/>
    <property type="molecule type" value="Genomic_DNA"/>
</dbReference>
<reference evidence="2" key="1">
    <citation type="submission" date="2022-08" db="EMBL/GenBank/DDBJ databases">
        <authorList>
            <person name="Gutierrez-Valencia J."/>
        </authorList>
    </citation>
    <scope>NUCLEOTIDE SEQUENCE</scope>
</reference>
<evidence type="ECO:0000313" key="2">
    <source>
        <dbReference type="EMBL" id="CAI0421680.1"/>
    </source>
</evidence>
<feature type="domain" description="TIR" evidence="1">
    <location>
        <begin position="6"/>
        <end position="60"/>
    </location>
</feature>
<dbReference type="InterPro" id="IPR000157">
    <property type="entry name" value="TIR_dom"/>
</dbReference>
<keyword evidence="3" id="KW-1185">Reference proteome</keyword>
<sequence length="152" mass="17664">MAHRPLPVFYQVSPDDVQDLSGPFKRDFDDHKDIYTYNRVDGWIKAMQAVADLAGWHLERHRLFKLTKLLTVLVVVYIQVIVKKDKRQLIVKCLAVKNNRMLLIEVDSQCDVPFSFVYEDGKVIASVRKVLTSDFIRELVTRKPGEGQMCKR</sequence>
<proteinExistence type="predicted"/>
<dbReference type="Proteomes" id="UP001154282">
    <property type="component" value="Unassembled WGS sequence"/>
</dbReference>
<dbReference type="AlphaFoldDB" id="A0AAV0KJS0"/>
<dbReference type="Pfam" id="PF01582">
    <property type="entry name" value="TIR"/>
    <property type="match status" value="1"/>
</dbReference>
<evidence type="ECO:0000259" key="1">
    <source>
        <dbReference type="Pfam" id="PF01582"/>
    </source>
</evidence>
<organism evidence="2 3">
    <name type="scientific">Linum tenue</name>
    <dbReference type="NCBI Taxonomy" id="586396"/>
    <lineage>
        <taxon>Eukaryota</taxon>
        <taxon>Viridiplantae</taxon>
        <taxon>Streptophyta</taxon>
        <taxon>Embryophyta</taxon>
        <taxon>Tracheophyta</taxon>
        <taxon>Spermatophyta</taxon>
        <taxon>Magnoliopsida</taxon>
        <taxon>eudicotyledons</taxon>
        <taxon>Gunneridae</taxon>
        <taxon>Pentapetalae</taxon>
        <taxon>rosids</taxon>
        <taxon>fabids</taxon>
        <taxon>Malpighiales</taxon>
        <taxon>Linaceae</taxon>
        <taxon>Linum</taxon>
    </lineage>
</organism>
<dbReference type="Gene3D" id="3.40.50.10140">
    <property type="entry name" value="Toll/interleukin-1 receptor homology (TIR) domain"/>
    <property type="match status" value="1"/>
</dbReference>
<protein>
    <recommendedName>
        <fullName evidence="1">TIR domain-containing protein</fullName>
    </recommendedName>
</protein>
<dbReference type="GO" id="GO:0007165">
    <property type="term" value="P:signal transduction"/>
    <property type="evidence" value="ECO:0007669"/>
    <property type="project" value="InterPro"/>
</dbReference>
<gene>
    <name evidence="2" type="ORF">LITE_LOCUS18860</name>
</gene>
<comment type="caution">
    <text evidence="2">The sequence shown here is derived from an EMBL/GenBank/DDBJ whole genome shotgun (WGS) entry which is preliminary data.</text>
</comment>
<accession>A0AAV0KJS0</accession>